<reference evidence="2" key="1">
    <citation type="submission" date="2020-11" db="EMBL/GenBank/DDBJ databases">
        <authorList>
            <person name="Tran Van P."/>
        </authorList>
    </citation>
    <scope>NUCLEOTIDE SEQUENCE</scope>
</reference>
<dbReference type="InterPro" id="IPR014716">
    <property type="entry name" value="Fibrinogen_a/b/g_C_1"/>
</dbReference>
<gene>
    <name evidence="2" type="ORF">TTEB3V08_LOCUS12101</name>
</gene>
<dbReference type="Pfam" id="PF00147">
    <property type="entry name" value="Fibrinogen_C"/>
    <property type="match status" value="1"/>
</dbReference>
<dbReference type="EMBL" id="OE011715">
    <property type="protein sequence ID" value="CAD7464222.1"/>
    <property type="molecule type" value="Genomic_DNA"/>
</dbReference>
<evidence type="ECO:0000259" key="1">
    <source>
        <dbReference type="PROSITE" id="PS51406"/>
    </source>
</evidence>
<evidence type="ECO:0000313" key="2">
    <source>
        <dbReference type="EMBL" id="CAD7464222.1"/>
    </source>
</evidence>
<dbReference type="PANTHER" id="PTHR19143">
    <property type="entry name" value="FIBRINOGEN/TENASCIN/ANGIOPOEITIN"/>
    <property type="match status" value="1"/>
</dbReference>
<dbReference type="AlphaFoldDB" id="A0A7R9ITC7"/>
<dbReference type="PROSITE" id="PS51406">
    <property type="entry name" value="FIBRINOGEN_C_2"/>
    <property type="match status" value="1"/>
</dbReference>
<dbReference type="InterPro" id="IPR050373">
    <property type="entry name" value="Fibrinogen_C-term_domain"/>
</dbReference>
<dbReference type="SUPFAM" id="SSF56496">
    <property type="entry name" value="Fibrinogen C-terminal domain-like"/>
    <property type="match status" value="1"/>
</dbReference>
<accession>A0A7R9ITC7</accession>
<sequence>MCMCTRDKTKWRGVTRGNDTGNHLCMCTRDMTSHTSSVSRQLLTTKHFTTAMLEMKEHTATPVASLLGSVNSRGEGDEIPRDCWELLEKGNNRSGIYRVIQNRFEGTVDFYKGWQDYKYGFGNIGGEFWLGLEKLHLLTNYKVMHINI</sequence>
<dbReference type="PANTHER" id="PTHR19143:SF458">
    <property type="entry name" value="FIBRINOGEN C-TERMINAL DOMAIN-CONTAINING PROTEIN-RELATED"/>
    <property type="match status" value="1"/>
</dbReference>
<proteinExistence type="predicted"/>
<dbReference type="InterPro" id="IPR036056">
    <property type="entry name" value="Fibrinogen-like_C"/>
</dbReference>
<organism evidence="2">
    <name type="scientific">Timema tahoe</name>
    <dbReference type="NCBI Taxonomy" id="61484"/>
    <lineage>
        <taxon>Eukaryota</taxon>
        <taxon>Metazoa</taxon>
        <taxon>Ecdysozoa</taxon>
        <taxon>Arthropoda</taxon>
        <taxon>Hexapoda</taxon>
        <taxon>Insecta</taxon>
        <taxon>Pterygota</taxon>
        <taxon>Neoptera</taxon>
        <taxon>Polyneoptera</taxon>
        <taxon>Phasmatodea</taxon>
        <taxon>Timematodea</taxon>
        <taxon>Timematoidea</taxon>
        <taxon>Timematidae</taxon>
        <taxon>Timema</taxon>
    </lineage>
</organism>
<dbReference type="GO" id="GO:0005615">
    <property type="term" value="C:extracellular space"/>
    <property type="evidence" value="ECO:0007669"/>
    <property type="project" value="TreeGrafter"/>
</dbReference>
<dbReference type="Gene3D" id="3.90.215.10">
    <property type="entry name" value="Gamma Fibrinogen, chain A, domain 1"/>
    <property type="match status" value="1"/>
</dbReference>
<feature type="domain" description="Fibrinogen C-terminal" evidence="1">
    <location>
        <begin position="46"/>
        <end position="148"/>
    </location>
</feature>
<dbReference type="InterPro" id="IPR002181">
    <property type="entry name" value="Fibrinogen_a/b/g_C_dom"/>
</dbReference>
<protein>
    <recommendedName>
        <fullName evidence="1">Fibrinogen C-terminal domain-containing protein</fullName>
    </recommendedName>
</protein>
<name>A0A7R9ITC7_9NEOP</name>